<dbReference type="Gene3D" id="3.40.50.300">
    <property type="entry name" value="P-loop containing nucleotide triphosphate hydrolases"/>
    <property type="match status" value="1"/>
</dbReference>
<proteinExistence type="predicted"/>
<dbReference type="AlphaFoldDB" id="A0AAJ2X6Q0"/>
<dbReference type="InterPro" id="IPR008868">
    <property type="entry name" value="TniB"/>
</dbReference>
<reference evidence="1" key="1">
    <citation type="submission" date="2021-10" db="EMBL/GenBank/DDBJ databases">
        <authorList>
            <person name="Hussein R."/>
            <person name="Harrison J."/>
            <person name="Studholme D.J."/>
            <person name="Vicente J."/>
            <person name="Grant M."/>
        </authorList>
    </citation>
    <scope>NUCLEOTIDE SEQUENCE</scope>
    <source>
        <strain evidence="1">NCPPB 2970</strain>
    </source>
</reference>
<accession>A0AAJ2X6Q0</accession>
<gene>
    <name evidence="1" type="ORF">LLE72_019245</name>
</gene>
<sequence length="205" mass="22616">MNWASHLSDSARQMLLGSIEDRAAFVATQEYIPTTDGVAELQWLSYLRRHAFGVDRPRNQHVVAAPGMGKSRVLRHYASKFGATRKPNGVLQREVVLVEAPEDGELAHMRGAIARACLPGLQVNAYYSTEEVLEILMATGVRQLLLDEMGNVLNGSRSSQLRVLALLKRITNMGITAGIATTENLRFVLSADDQLKSRFNIVDSP</sequence>
<dbReference type="EMBL" id="JAJFNJ020000003">
    <property type="protein sequence ID" value="MEC3889829.1"/>
    <property type="molecule type" value="Genomic_DNA"/>
</dbReference>
<dbReference type="Proteomes" id="UP001297361">
    <property type="component" value="Unassembled WGS sequence"/>
</dbReference>
<dbReference type="SUPFAM" id="SSF52540">
    <property type="entry name" value="P-loop containing nucleoside triphosphate hydrolases"/>
    <property type="match status" value="1"/>
</dbReference>
<name>A0AAJ2X6Q0_XANCA</name>
<evidence type="ECO:0000313" key="1">
    <source>
        <dbReference type="EMBL" id="MEC3889829.1"/>
    </source>
</evidence>
<protein>
    <submittedName>
        <fullName evidence="1">TniB family NTP-binding protein</fullName>
    </submittedName>
</protein>
<evidence type="ECO:0000313" key="2">
    <source>
        <dbReference type="Proteomes" id="UP001297361"/>
    </source>
</evidence>
<comment type="caution">
    <text evidence="1">The sequence shown here is derived from an EMBL/GenBank/DDBJ whole genome shotgun (WGS) entry which is preliminary data.</text>
</comment>
<dbReference type="RefSeq" id="WP_228424700.1">
    <property type="nucleotide sequence ID" value="NZ_JAJFNJ020000003.1"/>
</dbReference>
<reference evidence="1" key="2">
    <citation type="submission" date="2024-01" db="EMBL/GenBank/DDBJ databases">
        <title>Long-read genome sequencing of X. campestris pv. papavericola.</title>
        <authorList>
            <person name="Hussain R.M.F."/>
            <person name="Greer S."/>
            <person name="Harrison J."/>
            <person name="Grant M."/>
            <person name="Vicente J."/>
            <person name="Studholme D.J."/>
        </authorList>
    </citation>
    <scope>NUCLEOTIDE SEQUENCE</scope>
    <source>
        <strain evidence="1">NCPPB 2970</strain>
    </source>
</reference>
<dbReference type="Pfam" id="PF05621">
    <property type="entry name" value="TniB"/>
    <property type="match status" value="1"/>
</dbReference>
<organism evidence="1 2">
    <name type="scientific">Xanthomonas campestris pv. papavericola</name>
    <dbReference type="NCBI Taxonomy" id="487881"/>
    <lineage>
        <taxon>Bacteria</taxon>
        <taxon>Pseudomonadati</taxon>
        <taxon>Pseudomonadota</taxon>
        <taxon>Gammaproteobacteria</taxon>
        <taxon>Lysobacterales</taxon>
        <taxon>Lysobacteraceae</taxon>
        <taxon>Xanthomonas</taxon>
    </lineage>
</organism>
<dbReference type="InterPro" id="IPR027417">
    <property type="entry name" value="P-loop_NTPase"/>
</dbReference>